<evidence type="ECO:0000313" key="3">
    <source>
        <dbReference type="EMBL" id="GII96841.1"/>
    </source>
</evidence>
<dbReference type="PANTHER" id="PTHR43639">
    <property type="entry name" value="OXIDOREDUCTASE, SHORT-CHAIN DEHYDROGENASE/REDUCTASE FAMILY (AFU_ORTHOLOGUE AFUA_5G02870)"/>
    <property type="match status" value="1"/>
</dbReference>
<dbReference type="AlphaFoldDB" id="A0A919VAT6"/>
<dbReference type="InterPro" id="IPR002347">
    <property type="entry name" value="SDR_fam"/>
</dbReference>
<evidence type="ECO:0000256" key="1">
    <source>
        <dbReference type="ARBA" id="ARBA00006484"/>
    </source>
</evidence>
<evidence type="ECO:0000256" key="2">
    <source>
        <dbReference type="ARBA" id="ARBA00023002"/>
    </source>
</evidence>
<comment type="similarity">
    <text evidence="1">Belongs to the short-chain dehydrogenases/reductases (SDR) family.</text>
</comment>
<dbReference type="PANTHER" id="PTHR43639:SF1">
    <property type="entry name" value="SHORT-CHAIN DEHYDROGENASE_REDUCTASE FAMILY PROTEIN"/>
    <property type="match status" value="1"/>
</dbReference>
<organism evidence="3 4">
    <name type="scientific">Sinosporangium siamense</name>
    <dbReference type="NCBI Taxonomy" id="1367973"/>
    <lineage>
        <taxon>Bacteria</taxon>
        <taxon>Bacillati</taxon>
        <taxon>Actinomycetota</taxon>
        <taxon>Actinomycetes</taxon>
        <taxon>Streptosporangiales</taxon>
        <taxon>Streptosporangiaceae</taxon>
        <taxon>Sinosporangium</taxon>
    </lineage>
</organism>
<evidence type="ECO:0000313" key="4">
    <source>
        <dbReference type="Proteomes" id="UP000606172"/>
    </source>
</evidence>
<dbReference type="Pfam" id="PF13561">
    <property type="entry name" value="adh_short_C2"/>
    <property type="match status" value="1"/>
</dbReference>
<dbReference type="SUPFAM" id="SSF51735">
    <property type="entry name" value="NAD(P)-binding Rossmann-fold domains"/>
    <property type="match status" value="1"/>
</dbReference>
<protein>
    <submittedName>
        <fullName evidence="3">3-ketoacyl-ACP reductase</fullName>
    </submittedName>
</protein>
<name>A0A919VAT6_9ACTN</name>
<proteinExistence type="inferred from homology"/>
<dbReference type="InterPro" id="IPR036291">
    <property type="entry name" value="NAD(P)-bd_dom_sf"/>
</dbReference>
<keyword evidence="2" id="KW-0560">Oxidoreductase</keyword>
<dbReference type="EMBL" id="BOOW01000050">
    <property type="protein sequence ID" value="GII96841.1"/>
    <property type="molecule type" value="Genomic_DNA"/>
</dbReference>
<keyword evidence="4" id="KW-1185">Reference proteome</keyword>
<dbReference type="RefSeq" id="WP_204031975.1">
    <property type="nucleotide sequence ID" value="NZ_BOOW01000050.1"/>
</dbReference>
<reference evidence="3" key="1">
    <citation type="submission" date="2021-01" db="EMBL/GenBank/DDBJ databases">
        <title>Whole genome shotgun sequence of Sinosporangium siamense NBRC 109515.</title>
        <authorList>
            <person name="Komaki H."/>
            <person name="Tamura T."/>
        </authorList>
    </citation>
    <scope>NUCLEOTIDE SEQUENCE</scope>
    <source>
        <strain evidence="3">NBRC 109515</strain>
    </source>
</reference>
<gene>
    <name evidence="3" type="ORF">Ssi02_70720</name>
</gene>
<dbReference type="Proteomes" id="UP000606172">
    <property type="component" value="Unassembled WGS sequence"/>
</dbReference>
<accession>A0A919VAT6</accession>
<comment type="caution">
    <text evidence="3">The sequence shown here is derived from an EMBL/GenBank/DDBJ whole genome shotgun (WGS) entry which is preliminary data.</text>
</comment>
<sequence length="255" mass="26505">MTSTQTPSAPTALILGASGAIGSAIARVLAEDGWDLVLTHRRDSEAFSGLVAALSATSASVRTVKADLTDQAVGEVLAEAVGPSPLQGVVYASGPTIRMTHISKISPAEVRGQFEADTLGFYTAIHALIPALRKGRGALVSITSAAINRYAKKDMLSVAPKAAVEAMTRGIAAEEGRFGVRANSIGVGVIDSGLWHDLMAQGAYTEEYLNAARRAIALPRFGTAEDIAQATRFLLSPEAGWISGQLLNVDGGYAL</sequence>
<dbReference type="CDD" id="cd05233">
    <property type="entry name" value="SDR_c"/>
    <property type="match status" value="1"/>
</dbReference>
<dbReference type="Gene3D" id="3.40.50.720">
    <property type="entry name" value="NAD(P)-binding Rossmann-like Domain"/>
    <property type="match status" value="1"/>
</dbReference>
<dbReference type="PRINTS" id="PR00081">
    <property type="entry name" value="GDHRDH"/>
</dbReference>
<dbReference type="GO" id="GO:0016491">
    <property type="term" value="F:oxidoreductase activity"/>
    <property type="evidence" value="ECO:0007669"/>
    <property type="project" value="UniProtKB-KW"/>
</dbReference>